<feature type="transmembrane region" description="Helical" evidence="1">
    <location>
        <begin position="757"/>
        <end position="775"/>
    </location>
</feature>
<dbReference type="InterPro" id="IPR050545">
    <property type="entry name" value="Mycobact_MmpL"/>
</dbReference>
<protein>
    <submittedName>
        <fullName evidence="2">Transporter</fullName>
    </submittedName>
</protein>
<keyword evidence="1" id="KW-0812">Transmembrane</keyword>
<accession>A0A7L9TZZ2</accession>
<feature type="transmembrane region" description="Helical" evidence="1">
    <location>
        <begin position="310"/>
        <end position="331"/>
    </location>
</feature>
<feature type="transmembrane region" description="Helical" evidence="1">
    <location>
        <begin position="12"/>
        <end position="31"/>
    </location>
</feature>
<feature type="transmembrane region" description="Helical" evidence="1">
    <location>
        <begin position="676"/>
        <end position="694"/>
    </location>
</feature>
<dbReference type="GO" id="GO:0005886">
    <property type="term" value="C:plasma membrane"/>
    <property type="evidence" value="ECO:0007669"/>
    <property type="project" value="TreeGrafter"/>
</dbReference>
<feature type="transmembrane region" description="Helical" evidence="1">
    <location>
        <begin position="283"/>
        <end position="304"/>
    </location>
</feature>
<dbReference type="EMBL" id="CP062941">
    <property type="protein sequence ID" value="QOL48344.1"/>
    <property type="molecule type" value="Genomic_DNA"/>
</dbReference>
<dbReference type="AlphaFoldDB" id="A0A7L9TZZ2"/>
<dbReference type="Gene3D" id="1.20.1640.10">
    <property type="entry name" value="Multidrug efflux transporter AcrB transmembrane domain"/>
    <property type="match status" value="2"/>
</dbReference>
<evidence type="ECO:0000256" key="1">
    <source>
        <dbReference type="SAM" id="Phobius"/>
    </source>
</evidence>
<evidence type="ECO:0000313" key="3">
    <source>
        <dbReference type="Proteomes" id="UP000593875"/>
    </source>
</evidence>
<keyword evidence="1" id="KW-0472">Membrane</keyword>
<keyword evidence="1" id="KW-1133">Transmembrane helix</keyword>
<dbReference type="SUPFAM" id="SSF82866">
    <property type="entry name" value="Multidrug efflux transporter AcrB transmembrane domain"/>
    <property type="match status" value="2"/>
</dbReference>
<gene>
    <name evidence="2" type="ORF">LPB04_15330</name>
</gene>
<feature type="transmembrane region" description="Helical" evidence="1">
    <location>
        <begin position="257"/>
        <end position="276"/>
    </location>
</feature>
<feature type="transmembrane region" description="Helical" evidence="1">
    <location>
        <begin position="378"/>
        <end position="401"/>
    </location>
</feature>
<feature type="transmembrane region" description="Helical" evidence="1">
    <location>
        <begin position="649"/>
        <end position="669"/>
    </location>
</feature>
<dbReference type="KEGG" id="mlir:LPB04_15330"/>
<dbReference type="PANTHER" id="PTHR33406">
    <property type="entry name" value="MEMBRANE PROTEIN MJ1562-RELATED"/>
    <property type="match status" value="1"/>
</dbReference>
<proteinExistence type="predicted"/>
<sequence length="792" mass="84862">MIGSQSAQQRLALLWALVVCLLVGHNAWLWLGQRIVPDTDILALLPLDERDPVLQQSFTHMVDSAQQRVVVLVGAREWSDAQRAADAYRAALAPHAALLAFDAIGDEAQAGWLAGLQRHASLLVGAEGERQLREQPARYWLDAALARLYSAFSGPKLGAFRDDPFGLFAGWMQERAGETPVRPRDGRLFVEGEGRQYVLLTYTLKQSAFSLGAQGAVVPLLDAARGAAAGAVPSAEVIQAGVVLHAAAAGRQASREIHTIGAGSLIGIVLLTWLTFRSVKPISLIVLAIAVGFLGALSVCWLLFGRIHLLTLVFGASLIGVAQDYGIYFLCHRLGADPQLDSPALLRRLLPGLGLTLLAAVIGYLGLALTPFPGLRHMAVFSALGLVFAWLTVVCWFPALIGPRTLKAGPLARGYRALVARWPRVSNQPAALLLVAVLGVFTALGWSRLKVNDDIRSLQSSPPELIRDQIKLGKLLDAPSPVQYYLVRGSSNEAVLQREEALKARLEPLIAGGDIGGYQALSNWVPSQRTQAERLALVDNKLLAGDGPLAGLAREIGEDAAWVAATRAHLRTNAVPLRLDDFLRTSASEPWRHLWLGKVEGEYASIVALRGMPYAAIPSLARAADGLAGVQWVDKVGGISSVLGRYRAWMGWAVLGAYAVVFLVLLPRYRGRTWRVLAPTAAASLLTLALLGFAGQSLQLFHVLALMLLLGVGVDYGIFMQEEHERGIDAPWLAVGLSAASTILSFGLLGLSGTPALQAFGLTMLVGTALVWLGAPCFTVTKEEPHASPVLA</sequence>
<dbReference type="RefSeq" id="WP_193685390.1">
    <property type="nucleotide sequence ID" value="NZ_CP062941.1"/>
</dbReference>
<feature type="transmembrane region" description="Helical" evidence="1">
    <location>
        <begin position="700"/>
        <end position="719"/>
    </location>
</feature>
<feature type="transmembrane region" description="Helical" evidence="1">
    <location>
        <begin position="430"/>
        <end position="449"/>
    </location>
</feature>
<dbReference type="PANTHER" id="PTHR33406:SF13">
    <property type="entry name" value="MEMBRANE PROTEIN YDFJ"/>
    <property type="match status" value="1"/>
</dbReference>
<feature type="transmembrane region" description="Helical" evidence="1">
    <location>
        <begin position="352"/>
        <end position="372"/>
    </location>
</feature>
<name>A0A7L9TZZ2_9BURK</name>
<evidence type="ECO:0000313" key="2">
    <source>
        <dbReference type="EMBL" id="QOL48344.1"/>
    </source>
</evidence>
<organism evidence="2 3">
    <name type="scientific">Massilia litorea</name>
    <dbReference type="NCBI Taxonomy" id="2769491"/>
    <lineage>
        <taxon>Bacteria</taxon>
        <taxon>Pseudomonadati</taxon>
        <taxon>Pseudomonadota</taxon>
        <taxon>Betaproteobacteria</taxon>
        <taxon>Burkholderiales</taxon>
        <taxon>Oxalobacteraceae</taxon>
        <taxon>Telluria group</taxon>
        <taxon>Massilia</taxon>
    </lineage>
</organism>
<keyword evidence="3" id="KW-1185">Reference proteome</keyword>
<dbReference type="Proteomes" id="UP000593875">
    <property type="component" value="Chromosome"/>
</dbReference>
<feature type="transmembrane region" description="Helical" evidence="1">
    <location>
        <begin position="731"/>
        <end position="751"/>
    </location>
</feature>
<reference evidence="2 3" key="1">
    <citation type="submission" date="2020-10" db="EMBL/GenBank/DDBJ databases">
        <title>Genome sequencing of Massilia sp. LPB0304.</title>
        <authorList>
            <person name="Kim J."/>
        </authorList>
    </citation>
    <scope>NUCLEOTIDE SEQUENCE [LARGE SCALE GENOMIC DNA]</scope>
    <source>
        <strain evidence="2 3">LPB0304</strain>
    </source>
</reference>